<dbReference type="GO" id="GO:0005634">
    <property type="term" value="C:nucleus"/>
    <property type="evidence" value="ECO:0007669"/>
    <property type="project" value="TreeGrafter"/>
</dbReference>
<dbReference type="OMA" id="LFRTCET"/>
<accession>A0A068YBU6</accession>
<dbReference type="GO" id="GO:0000278">
    <property type="term" value="P:mitotic cell cycle"/>
    <property type="evidence" value="ECO:0007669"/>
    <property type="project" value="TreeGrafter"/>
</dbReference>
<name>A0A068YBU6_ECHMU</name>
<protein>
    <submittedName>
        <fullName evidence="4">Dna replication factor cdt1</fullName>
    </submittedName>
</protein>
<dbReference type="InterPro" id="IPR038090">
    <property type="entry name" value="Cdt1_C_WH_dom_sf"/>
</dbReference>
<dbReference type="Pfam" id="PF08839">
    <property type="entry name" value="CDT1"/>
    <property type="match status" value="1"/>
</dbReference>
<dbReference type="STRING" id="6211.A0A068YBU6"/>
<dbReference type="SMART" id="SM01075">
    <property type="entry name" value="CDT1"/>
    <property type="match status" value="1"/>
</dbReference>
<dbReference type="InterPro" id="IPR045173">
    <property type="entry name" value="Cdt1"/>
</dbReference>
<dbReference type="PANTHER" id="PTHR28637">
    <property type="entry name" value="DNA REPLICATION FACTOR CDT1"/>
    <property type="match status" value="1"/>
</dbReference>
<dbReference type="GO" id="GO:0003677">
    <property type="term" value="F:DNA binding"/>
    <property type="evidence" value="ECO:0007669"/>
    <property type="project" value="InterPro"/>
</dbReference>
<evidence type="ECO:0000256" key="1">
    <source>
        <dbReference type="ARBA" id="ARBA00008356"/>
    </source>
</evidence>
<dbReference type="Pfam" id="PF16679">
    <property type="entry name" value="CDT1_C"/>
    <property type="match status" value="1"/>
</dbReference>
<evidence type="ECO:0000256" key="2">
    <source>
        <dbReference type="ARBA" id="ARBA00023306"/>
    </source>
</evidence>
<dbReference type="CDD" id="cd08674">
    <property type="entry name" value="Cdt1_m"/>
    <property type="match status" value="1"/>
</dbReference>
<dbReference type="AlphaFoldDB" id="A0A068YBU6"/>
<proteinExistence type="inferred from homology"/>
<reference evidence="4" key="2">
    <citation type="submission" date="2015-11" db="EMBL/GenBank/DDBJ databases">
        <authorList>
            <person name="Zhang Y."/>
            <person name="Guo Z."/>
        </authorList>
    </citation>
    <scope>NUCLEOTIDE SEQUENCE</scope>
</reference>
<dbReference type="GO" id="GO:0070182">
    <property type="term" value="F:DNA polymerase binding"/>
    <property type="evidence" value="ECO:0007669"/>
    <property type="project" value="TreeGrafter"/>
</dbReference>
<keyword evidence="5" id="KW-1185">Reference proteome</keyword>
<dbReference type="GO" id="GO:0030174">
    <property type="term" value="P:regulation of DNA-templated DNA replication initiation"/>
    <property type="evidence" value="ECO:0007669"/>
    <property type="project" value="InterPro"/>
</dbReference>
<dbReference type="eggNOG" id="KOG4762">
    <property type="taxonomic scope" value="Eukaryota"/>
</dbReference>
<evidence type="ECO:0000313" key="5">
    <source>
        <dbReference type="Proteomes" id="UP000017246"/>
    </source>
</evidence>
<dbReference type="EMBL" id="LN902842">
    <property type="protein sequence ID" value="CDS41983.1"/>
    <property type="molecule type" value="Genomic_DNA"/>
</dbReference>
<dbReference type="SUPFAM" id="SSF46785">
    <property type="entry name" value="Winged helix' DNA-binding domain"/>
    <property type="match status" value="1"/>
</dbReference>
<dbReference type="OrthoDB" id="341730at2759"/>
<dbReference type="InterPro" id="IPR036390">
    <property type="entry name" value="WH_DNA-bd_sf"/>
</dbReference>
<sequence>MPSRLTSYFGVRRGADLVSTRVKSLLGDFGASAPRSAPADSEPARIASTLDTSTGSRLKIKAGIVHKTKRTRIARTRNAVGKARLTQKKLPAHVRLAYLARREQLEATDFPKSTVSSSSCISVSQYSQSSIDKETSGNIELVKSTGSFESKISSSKYRNTSEIVQTKDGCQKLKVVPQDSKQSLNAPLISMQKPLRDLLKPSIEKEIQALTKSDSCSNTSLKGAVIPFGKDTTATERVEPEAASGFPSPSVLPLPYHMERLLELFRTCETLVSTLHNRSEVCSFDKIKPAVQEVVRCDFTEVTVGRFSAVYPLAYSFRYDRQLDKITKLPLSTYTLVLVPNLRADGTQMALDSPSKGHLVFTGTRLIQRRHVFHDSLLLRVKKAHREFLMVHFGLLEGDLPEDSSLRRWHPAFALDTAVPEVEPVPLPPRPLNGPGGDSRITSAGEAVTTFRARALFREARACEKLVSQEATDERKLGPPTAAAAVTGSSKTSNSAILRGVSAALLAKVRERERQLNSSILTQPVASASERAAYSALPVTVTQIWRELRGASRRPVPISLIATRLVQSSGSGLSLDEAMVRIEKLLTLMPDWVEKVAWVRPYLRFKGNSANRPLREVIDEVKAKAVKKDVP</sequence>
<evidence type="ECO:0000313" key="4">
    <source>
        <dbReference type="EMBL" id="CDS41983.1"/>
    </source>
</evidence>
<dbReference type="InterPro" id="IPR032054">
    <property type="entry name" value="Cdt1_C"/>
</dbReference>
<evidence type="ECO:0000259" key="3">
    <source>
        <dbReference type="SMART" id="SM01075"/>
    </source>
</evidence>
<organism evidence="4 5">
    <name type="scientific">Echinococcus multilocularis</name>
    <name type="common">Fox tapeworm</name>
    <dbReference type="NCBI Taxonomy" id="6211"/>
    <lineage>
        <taxon>Eukaryota</taxon>
        <taxon>Metazoa</taxon>
        <taxon>Spiralia</taxon>
        <taxon>Lophotrochozoa</taxon>
        <taxon>Platyhelminthes</taxon>
        <taxon>Cestoda</taxon>
        <taxon>Eucestoda</taxon>
        <taxon>Cyclophyllidea</taxon>
        <taxon>Taeniidae</taxon>
        <taxon>Echinococcus</taxon>
    </lineage>
</organism>
<dbReference type="PANTHER" id="PTHR28637:SF1">
    <property type="entry name" value="DNA REPLICATION FACTOR CDT1"/>
    <property type="match status" value="1"/>
</dbReference>
<keyword evidence="2" id="KW-0131">Cell cycle</keyword>
<comment type="similarity">
    <text evidence="1">Belongs to the Cdt1 family.</text>
</comment>
<dbReference type="GO" id="GO:0071163">
    <property type="term" value="P:DNA replication preinitiation complex assembly"/>
    <property type="evidence" value="ECO:0007669"/>
    <property type="project" value="InterPro"/>
</dbReference>
<feature type="domain" description="CDT1 Geminin-binding" evidence="3">
    <location>
        <begin position="254"/>
        <end position="429"/>
    </location>
</feature>
<gene>
    <name evidence="4" type="ORF">EmuJ_000967700</name>
</gene>
<dbReference type="Proteomes" id="UP000017246">
    <property type="component" value="Unassembled WGS sequence"/>
</dbReference>
<dbReference type="InterPro" id="IPR014939">
    <property type="entry name" value="CDT1_Gemini-bd-like"/>
</dbReference>
<dbReference type="GO" id="GO:0000076">
    <property type="term" value="P:DNA replication checkpoint signaling"/>
    <property type="evidence" value="ECO:0007669"/>
    <property type="project" value="TreeGrafter"/>
</dbReference>
<reference evidence="4" key="1">
    <citation type="journal article" date="2013" name="Nature">
        <title>The genomes of four tapeworm species reveal adaptations to parasitism.</title>
        <authorList>
            <person name="Tsai I.J."/>
            <person name="Zarowiecki M."/>
            <person name="Holroyd N."/>
            <person name="Garciarrubio A."/>
            <person name="Sanchez-Flores A."/>
            <person name="Brooks K.L."/>
            <person name="Tracey A."/>
            <person name="Bobes R.J."/>
            <person name="Fragoso G."/>
            <person name="Sciutto E."/>
            <person name="Aslett M."/>
            <person name="Beasley H."/>
            <person name="Bennett H.M."/>
            <person name="Cai J."/>
            <person name="Camicia F."/>
            <person name="Clark R."/>
            <person name="Cucher M."/>
            <person name="De Silva N."/>
            <person name="Day T.A."/>
            <person name="Deplazes P."/>
            <person name="Estrada K."/>
            <person name="Fernandez C."/>
            <person name="Holland P.W."/>
            <person name="Hou J."/>
            <person name="Hu S."/>
            <person name="Huckvale T."/>
            <person name="Hung S.S."/>
            <person name="Kamenetzky L."/>
            <person name="Keane J.A."/>
            <person name="Kiss F."/>
            <person name="Koziol U."/>
            <person name="Lambert O."/>
            <person name="Liu K."/>
            <person name="Luo X."/>
            <person name="Luo Y."/>
            <person name="Macchiaroli N."/>
            <person name="Nichol S."/>
            <person name="Paps J."/>
            <person name="Parkinson J."/>
            <person name="Pouchkina-Stantcheva N."/>
            <person name="Riddiford N."/>
            <person name="Rosenzvit M."/>
            <person name="Salinas G."/>
            <person name="Wasmuth J.D."/>
            <person name="Zamanian M."/>
            <person name="Zheng Y."/>
            <person name="Cai X."/>
            <person name="Soberon X."/>
            <person name="Olson P.D."/>
            <person name="Laclette J.P."/>
            <person name="Brehm K."/>
            <person name="Berriman M."/>
            <person name="Garciarrubio A."/>
            <person name="Bobes R.J."/>
            <person name="Fragoso G."/>
            <person name="Sanchez-Flores A."/>
            <person name="Estrada K."/>
            <person name="Cevallos M.A."/>
            <person name="Morett E."/>
            <person name="Gonzalez V."/>
            <person name="Portillo T."/>
            <person name="Ochoa-Leyva A."/>
            <person name="Jose M.V."/>
            <person name="Sciutto E."/>
            <person name="Landa A."/>
            <person name="Jimenez L."/>
            <person name="Valdes V."/>
            <person name="Carrero J.C."/>
            <person name="Larralde C."/>
            <person name="Morales-Montor J."/>
            <person name="Limon-Lason J."/>
            <person name="Soberon X."/>
            <person name="Laclette J.P."/>
        </authorList>
    </citation>
    <scope>NUCLEOTIDE SEQUENCE [LARGE SCALE GENOMIC DNA]</scope>
</reference>
<dbReference type="Gene3D" id="1.10.10.1420">
    <property type="entry name" value="DNA replication factor Cdt1, C-terminal WH domain"/>
    <property type="match status" value="1"/>
</dbReference>